<dbReference type="RefSeq" id="WP_171299062.1">
    <property type="nucleotide sequence ID" value="NZ_CP087100.1"/>
</dbReference>
<dbReference type="InterPro" id="IPR051782">
    <property type="entry name" value="ABC_Transporter_VariousFunc"/>
</dbReference>
<keyword evidence="3 5" id="KW-0067">ATP-binding</keyword>
<reference evidence="5 6" key="1">
    <citation type="submission" date="2020-05" db="EMBL/GenBank/DDBJ databases">
        <title>Complete genome of Clostridium estertheticum subspecies estertheticum, isolated from Vacuum packed lamb meat from New Zealand imported to Switzerland.</title>
        <authorList>
            <person name="Wambui J."/>
            <person name="Stevens M.J.A."/>
            <person name="Stephan R."/>
        </authorList>
    </citation>
    <scope>NUCLEOTIDE SEQUENCE [LARGE SCALE GENOMIC DNA]</scope>
    <source>
        <strain evidence="5 6">CEST001</strain>
    </source>
</reference>
<sequence length="224" mass="25505">MLILKNIKKLYENDRGIKDISIEITSGEILAILGPNGSGKSTALKVIAGILKPDEGECTIFDYNTLEPDTKKYIGYLPDEPFLYENLSPIEFLNFVQSMKEIKENTYNENILREFGMWEYRNQQIKTFSLGMKKRIALISAIVSTPKLLILDEPTNGLDTKSILVMKKYINKLKNNGSIIVISSHILEFVAKITNNIVFIKDGTIVRKINSECNLEQIYTDIYL</sequence>
<dbReference type="GO" id="GO:0016887">
    <property type="term" value="F:ATP hydrolysis activity"/>
    <property type="evidence" value="ECO:0007669"/>
    <property type="project" value="InterPro"/>
</dbReference>
<evidence type="ECO:0000256" key="1">
    <source>
        <dbReference type="ARBA" id="ARBA00022448"/>
    </source>
</evidence>
<dbReference type="InterPro" id="IPR017871">
    <property type="entry name" value="ABC_transporter-like_CS"/>
</dbReference>
<dbReference type="AlphaFoldDB" id="A0A7Y3SZZ0"/>
<accession>A0A7Y3SZZ0</accession>
<dbReference type="InterPro" id="IPR003439">
    <property type="entry name" value="ABC_transporter-like_ATP-bd"/>
</dbReference>
<dbReference type="InterPro" id="IPR003593">
    <property type="entry name" value="AAA+_ATPase"/>
</dbReference>
<keyword evidence="1" id="KW-0813">Transport</keyword>
<feature type="domain" description="ABC transporter" evidence="4">
    <location>
        <begin position="2"/>
        <end position="224"/>
    </location>
</feature>
<dbReference type="PANTHER" id="PTHR42939:SF1">
    <property type="entry name" value="ABC TRANSPORTER ATP-BINDING PROTEIN ALBC-RELATED"/>
    <property type="match status" value="1"/>
</dbReference>
<dbReference type="EMBL" id="JABEYB010000025">
    <property type="protein sequence ID" value="NNU78506.1"/>
    <property type="molecule type" value="Genomic_DNA"/>
</dbReference>
<dbReference type="PROSITE" id="PS00211">
    <property type="entry name" value="ABC_TRANSPORTER_1"/>
    <property type="match status" value="1"/>
</dbReference>
<dbReference type="PROSITE" id="PS50893">
    <property type="entry name" value="ABC_TRANSPORTER_2"/>
    <property type="match status" value="1"/>
</dbReference>
<dbReference type="InterPro" id="IPR027417">
    <property type="entry name" value="P-loop_NTPase"/>
</dbReference>
<dbReference type="Proteomes" id="UP000531659">
    <property type="component" value="Unassembled WGS sequence"/>
</dbReference>
<evidence type="ECO:0000256" key="2">
    <source>
        <dbReference type="ARBA" id="ARBA00022741"/>
    </source>
</evidence>
<dbReference type="Pfam" id="PF00005">
    <property type="entry name" value="ABC_tran"/>
    <property type="match status" value="1"/>
</dbReference>
<evidence type="ECO:0000259" key="4">
    <source>
        <dbReference type="PROSITE" id="PS50893"/>
    </source>
</evidence>
<protein>
    <submittedName>
        <fullName evidence="5">ABC transporter ATP-binding protein</fullName>
    </submittedName>
</protein>
<organism evidence="5 6">
    <name type="scientific">Clostridium estertheticum</name>
    <dbReference type="NCBI Taxonomy" id="238834"/>
    <lineage>
        <taxon>Bacteria</taxon>
        <taxon>Bacillati</taxon>
        <taxon>Bacillota</taxon>
        <taxon>Clostridia</taxon>
        <taxon>Eubacteriales</taxon>
        <taxon>Clostridiaceae</taxon>
        <taxon>Clostridium</taxon>
    </lineage>
</organism>
<proteinExistence type="predicted"/>
<dbReference type="PANTHER" id="PTHR42939">
    <property type="entry name" value="ABC TRANSPORTER ATP-BINDING PROTEIN ALBC-RELATED"/>
    <property type="match status" value="1"/>
</dbReference>
<evidence type="ECO:0000313" key="6">
    <source>
        <dbReference type="Proteomes" id="UP000531659"/>
    </source>
</evidence>
<evidence type="ECO:0000256" key="3">
    <source>
        <dbReference type="ARBA" id="ARBA00022840"/>
    </source>
</evidence>
<dbReference type="CDD" id="cd03230">
    <property type="entry name" value="ABC_DR_subfamily_A"/>
    <property type="match status" value="1"/>
</dbReference>
<evidence type="ECO:0000313" key="5">
    <source>
        <dbReference type="EMBL" id="NNU78506.1"/>
    </source>
</evidence>
<dbReference type="SMART" id="SM00382">
    <property type="entry name" value="AAA"/>
    <property type="match status" value="1"/>
</dbReference>
<dbReference type="SUPFAM" id="SSF52540">
    <property type="entry name" value="P-loop containing nucleoside triphosphate hydrolases"/>
    <property type="match status" value="1"/>
</dbReference>
<comment type="caution">
    <text evidence="5">The sequence shown here is derived from an EMBL/GenBank/DDBJ whole genome shotgun (WGS) entry which is preliminary data.</text>
</comment>
<dbReference type="GO" id="GO:0005524">
    <property type="term" value="F:ATP binding"/>
    <property type="evidence" value="ECO:0007669"/>
    <property type="project" value="UniProtKB-KW"/>
</dbReference>
<name>A0A7Y3SZZ0_9CLOT</name>
<dbReference type="Gene3D" id="3.40.50.300">
    <property type="entry name" value="P-loop containing nucleotide triphosphate hydrolases"/>
    <property type="match status" value="1"/>
</dbReference>
<keyword evidence="2" id="KW-0547">Nucleotide-binding</keyword>
<gene>
    <name evidence="5" type="ORF">HLQ16_21635</name>
</gene>